<evidence type="ECO:0000313" key="3">
    <source>
        <dbReference type="Proteomes" id="UP000006591"/>
    </source>
</evidence>
<dbReference type="OMA" id="DVASWKN"/>
<dbReference type="AlphaFoldDB" id="A0A0E0IT03"/>
<name>A0A0E0IT03_ORYNI</name>
<dbReference type="PANTHER" id="PTHR36378">
    <property type="entry name" value="COTTON FIBER PROTEIN"/>
    <property type="match status" value="1"/>
</dbReference>
<dbReference type="EnsemblPlants" id="ONIVA10G11800.1">
    <property type="protein sequence ID" value="ONIVA10G11800.1"/>
    <property type="gene ID" value="ONIVA10G11800"/>
</dbReference>
<evidence type="ECO:0000256" key="1">
    <source>
        <dbReference type="SAM" id="MobiDB-lite"/>
    </source>
</evidence>
<organism evidence="2">
    <name type="scientific">Oryza nivara</name>
    <name type="common">Indian wild rice</name>
    <name type="synonym">Oryza sativa f. spontanea</name>
    <dbReference type="NCBI Taxonomy" id="4536"/>
    <lineage>
        <taxon>Eukaryota</taxon>
        <taxon>Viridiplantae</taxon>
        <taxon>Streptophyta</taxon>
        <taxon>Embryophyta</taxon>
        <taxon>Tracheophyta</taxon>
        <taxon>Spermatophyta</taxon>
        <taxon>Magnoliopsida</taxon>
        <taxon>Liliopsida</taxon>
        <taxon>Poales</taxon>
        <taxon>Poaceae</taxon>
        <taxon>BOP clade</taxon>
        <taxon>Oryzoideae</taxon>
        <taxon>Oryzeae</taxon>
        <taxon>Oryzinae</taxon>
        <taxon>Oryza</taxon>
    </lineage>
</organism>
<dbReference type="STRING" id="4536.A0A0E0IT03"/>
<keyword evidence="3" id="KW-1185">Reference proteome</keyword>
<proteinExistence type="predicted"/>
<feature type="region of interest" description="Disordered" evidence="1">
    <location>
        <begin position="196"/>
        <end position="259"/>
    </location>
</feature>
<reference evidence="2" key="1">
    <citation type="submission" date="2015-04" db="UniProtKB">
        <authorList>
            <consortium name="EnsemblPlants"/>
        </authorList>
    </citation>
    <scope>IDENTIFICATION</scope>
    <source>
        <strain evidence="2">SL10</strain>
    </source>
</reference>
<dbReference type="InterPro" id="IPR008480">
    <property type="entry name" value="DUF761_pln"/>
</dbReference>
<dbReference type="eggNOG" id="ENOG502S91E">
    <property type="taxonomic scope" value="Eukaryota"/>
</dbReference>
<accession>A0A0E0IT03</accession>
<dbReference type="HOGENOM" id="CLU_097333_0_0_1"/>
<reference evidence="2" key="2">
    <citation type="submission" date="2018-04" db="EMBL/GenBank/DDBJ databases">
        <title>OnivRS2 (Oryza nivara Reference Sequence Version 2).</title>
        <authorList>
            <person name="Zhang J."/>
            <person name="Kudrna D."/>
            <person name="Lee S."/>
            <person name="Talag J."/>
            <person name="Rajasekar S."/>
            <person name="Welchert J."/>
            <person name="Hsing Y.-I."/>
            <person name="Wing R.A."/>
        </authorList>
    </citation>
    <scope>NUCLEOTIDE SEQUENCE [LARGE SCALE GENOMIC DNA]</scope>
</reference>
<sequence length="284" mass="30973">MLSIKLPFLAILFALEENLSPRRPRALPYLVLPPPMEVEQVLSITSNSKVDNITNGDNVIIIPSVSTEEKEHINGAAETNHVVMITAASMDRTDGDDKTTMEEESDVGIAIARSASSNGSRQQDKKRGAFGLFRAMFMSFNGSASIKKRAAATMGNQKKAEAAGGGAAAAVARSSSDVASWKNLVDGMRPLRLHGHLEYYPPPSPDRSEGMSMTSSYSSAQDLQELVNVNGHGKEDEEEEKNSPEREDGGCSPNPIDMQAEEFIAKFYEQFRLQKSDSFNNRAD</sequence>
<feature type="compositionally biased region" description="Low complexity" evidence="1">
    <location>
        <begin position="210"/>
        <end position="219"/>
    </location>
</feature>
<dbReference type="Proteomes" id="UP000006591">
    <property type="component" value="Chromosome 10"/>
</dbReference>
<dbReference type="Gramene" id="ONIVA10G11800.1">
    <property type="protein sequence ID" value="ONIVA10G11800.1"/>
    <property type="gene ID" value="ONIVA10G11800"/>
</dbReference>
<dbReference type="PANTHER" id="PTHR36378:SF1">
    <property type="entry name" value="COTTON FIBER PROTEIN"/>
    <property type="match status" value="1"/>
</dbReference>
<dbReference type="Pfam" id="PF05553">
    <property type="entry name" value="DUF761"/>
    <property type="match status" value="1"/>
</dbReference>
<evidence type="ECO:0000313" key="2">
    <source>
        <dbReference type="EnsemblPlants" id="ONIVA10G11800.1"/>
    </source>
</evidence>
<protein>
    <submittedName>
        <fullName evidence="2">Uncharacterized protein</fullName>
    </submittedName>
</protein>